<accession>A0ABS6XPA8</accession>
<dbReference type="Pfam" id="PF10011">
    <property type="entry name" value="DUF2254"/>
    <property type="match status" value="1"/>
</dbReference>
<dbReference type="RefSeq" id="WP_219238365.1">
    <property type="nucleotide sequence ID" value="NZ_JAHWZX010000008.1"/>
</dbReference>
<name>A0ABS6XPA8_9SPHN</name>
<evidence type="ECO:0000313" key="2">
    <source>
        <dbReference type="EMBL" id="MBW4331260.1"/>
    </source>
</evidence>
<keyword evidence="3" id="KW-1185">Reference proteome</keyword>
<dbReference type="InterPro" id="IPR018723">
    <property type="entry name" value="DUF2254_membrane"/>
</dbReference>
<feature type="transmembrane region" description="Helical" evidence="1">
    <location>
        <begin position="145"/>
        <end position="165"/>
    </location>
</feature>
<feature type="transmembrane region" description="Helical" evidence="1">
    <location>
        <begin position="21"/>
        <end position="41"/>
    </location>
</feature>
<proteinExistence type="predicted"/>
<keyword evidence="1" id="KW-0472">Membrane</keyword>
<keyword evidence="1" id="KW-0812">Transmembrane</keyword>
<dbReference type="Proteomes" id="UP001197214">
    <property type="component" value="Unassembled WGS sequence"/>
</dbReference>
<sequence length="423" mass="45531">MNRPHSRTPAHWIAALLWRSYWGLPTLLVTLAVPLVALLLYGDAAGAGDWLATLGWPFDFGGGVAQELASALVTLYSALVTLYFSISLLVLTLAASNLGVRLIDRWISRRTTRVTLGLLLAGLVWALLALLAIDPDATGARTARLTVTTLALGTVPLLCWLSYALHDLGRTIHVDTAIAALGADTVAEAQPYANRCSSGPDPDWDDGEPVVARRAGYVETIDLRAIAEIARRAGGCFRLEKGQGAFVMAGDTLGTAMDCEARWHGRIGRQFAIGSFRSAPQGAVFYVRLLVEIAARALSPAVNDLYTARACADTLGAAMMAHGALPQAPQWIGDREGKARLLVLPQRFTAIFDAPLAALRQAAAPYPSVASRLLDIYGRVLARDIDPVVRELIVHHRDVLLAHARARAETDTDRRALTQAAQR</sequence>
<feature type="transmembrane region" description="Helical" evidence="1">
    <location>
        <begin position="114"/>
        <end position="133"/>
    </location>
</feature>
<organism evidence="2 3">
    <name type="scientific">Stakelama flava</name>
    <dbReference type="NCBI Taxonomy" id="2860338"/>
    <lineage>
        <taxon>Bacteria</taxon>
        <taxon>Pseudomonadati</taxon>
        <taxon>Pseudomonadota</taxon>
        <taxon>Alphaproteobacteria</taxon>
        <taxon>Sphingomonadales</taxon>
        <taxon>Sphingomonadaceae</taxon>
        <taxon>Stakelama</taxon>
    </lineage>
</organism>
<gene>
    <name evidence="2" type="ORF">KY084_10290</name>
</gene>
<protein>
    <submittedName>
        <fullName evidence="2">DUF2254 domain-containing protein</fullName>
    </submittedName>
</protein>
<evidence type="ECO:0000313" key="3">
    <source>
        <dbReference type="Proteomes" id="UP001197214"/>
    </source>
</evidence>
<evidence type="ECO:0000256" key="1">
    <source>
        <dbReference type="SAM" id="Phobius"/>
    </source>
</evidence>
<feature type="transmembrane region" description="Helical" evidence="1">
    <location>
        <begin position="68"/>
        <end position="93"/>
    </location>
</feature>
<comment type="caution">
    <text evidence="2">The sequence shown here is derived from an EMBL/GenBank/DDBJ whole genome shotgun (WGS) entry which is preliminary data.</text>
</comment>
<reference evidence="2 3" key="1">
    <citation type="submission" date="2021-07" db="EMBL/GenBank/DDBJ databases">
        <title>Stakelama flava sp. nov., a novel endophytic bacterium isolated from branch of Kandelia candel.</title>
        <authorList>
            <person name="Tuo L."/>
        </authorList>
    </citation>
    <scope>NUCLEOTIDE SEQUENCE [LARGE SCALE GENOMIC DNA]</scope>
    <source>
        <strain evidence="2 3">CBK3Z-3</strain>
    </source>
</reference>
<keyword evidence="1" id="KW-1133">Transmembrane helix</keyword>
<dbReference type="EMBL" id="JAHWZX010000008">
    <property type="protein sequence ID" value="MBW4331260.1"/>
    <property type="molecule type" value="Genomic_DNA"/>
</dbReference>